<dbReference type="Proteomes" id="UP000295781">
    <property type="component" value="Chromosome"/>
</dbReference>
<dbReference type="GO" id="GO:0046872">
    <property type="term" value="F:metal ion binding"/>
    <property type="evidence" value="ECO:0007669"/>
    <property type="project" value="UniProtKB-KW"/>
</dbReference>
<evidence type="ECO:0000313" key="12">
    <source>
        <dbReference type="EMBL" id="AUX20247.1"/>
    </source>
</evidence>
<evidence type="ECO:0000256" key="5">
    <source>
        <dbReference type="ARBA" id="ARBA00022842"/>
    </source>
</evidence>
<evidence type="ECO:0000256" key="9">
    <source>
        <dbReference type="SAM" id="MobiDB-lite"/>
    </source>
</evidence>
<dbReference type="InterPro" id="IPR006805">
    <property type="entry name" value="Anth_synth_I_N"/>
</dbReference>
<dbReference type="SUPFAM" id="SSF56322">
    <property type="entry name" value="ADC synthase"/>
    <property type="match status" value="1"/>
</dbReference>
<keyword evidence="6" id="KW-0456">Lyase</keyword>
<proteinExistence type="predicted"/>
<feature type="domain" description="Anthranilate synthase component I N-terminal" evidence="11">
    <location>
        <begin position="12"/>
        <end position="138"/>
    </location>
</feature>
<feature type="compositionally biased region" description="Basic and acidic residues" evidence="9">
    <location>
        <begin position="351"/>
        <end position="366"/>
    </location>
</feature>
<evidence type="ECO:0000313" key="13">
    <source>
        <dbReference type="Proteomes" id="UP000295781"/>
    </source>
</evidence>
<keyword evidence="4" id="KW-0479">Metal-binding</keyword>
<dbReference type="Pfam" id="PF04715">
    <property type="entry name" value="Anth_synt_I_N"/>
    <property type="match status" value="1"/>
</dbReference>
<comment type="catalytic activity">
    <reaction evidence="8">
        <text>chorismate + L-glutamine = anthranilate + pyruvate + L-glutamate + H(+)</text>
        <dbReference type="Rhea" id="RHEA:21732"/>
        <dbReference type="ChEBI" id="CHEBI:15361"/>
        <dbReference type="ChEBI" id="CHEBI:15378"/>
        <dbReference type="ChEBI" id="CHEBI:16567"/>
        <dbReference type="ChEBI" id="CHEBI:29748"/>
        <dbReference type="ChEBI" id="CHEBI:29985"/>
        <dbReference type="ChEBI" id="CHEBI:58359"/>
        <dbReference type="EC" id="4.1.3.27"/>
    </reaction>
</comment>
<dbReference type="Pfam" id="PF00425">
    <property type="entry name" value="Chorismate_bind"/>
    <property type="match status" value="2"/>
</dbReference>
<evidence type="ECO:0000256" key="7">
    <source>
        <dbReference type="ARBA" id="ARBA00025634"/>
    </source>
</evidence>
<sequence length="407" mass="42975">MSPLVTRTLPADHVTPVRAYAALRAQSPGRSSFLFESAASDERWGRHTILGYRARSESLLPSGFDPFAALAEDLAQLEAPEAPSHLAARVSQAWVGFLCYDAIHQILGVEPWPSEPYLGRVMKDATVVVFDHAAQTMTIAGASQGAVNRCAWELAHGPELRSLSAPEAEALPEHLEAAMTDEAFAAKVAAARERVAAGEASEVVLARGFRAPLRGADPFDVYRALRLLAPSPHLYFLDFAASPFAPGLTIAGASGETLVRVERGPGAGSRPDDASPVAAMRAALPAATAVGAPAARATAIARRLEAGPRRIYGGAVGYFGAEGAEMAHTLGAVWLEDGYFEVMSGARIGNESEPRAEAERTRRDARAPLSAIRAAHEARRERDAAEEKKAAAEKAAAEKAAAEKASS</sequence>
<dbReference type="Gene3D" id="3.60.120.10">
    <property type="entry name" value="Anthranilate synthase"/>
    <property type="match status" value="2"/>
</dbReference>
<organism evidence="12 13">
    <name type="scientific">Sorangium cellulosum</name>
    <name type="common">Polyangium cellulosum</name>
    <dbReference type="NCBI Taxonomy" id="56"/>
    <lineage>
        <taxon>Bacteria</taxon>
        <taxon>Pseudomonadati</taxon>
        <taxon>Myxococcota</taxon>
        <taxon>Polyangia</taxon>
        <taxon>Polyangiales</taxon>
        <taxon>Polyangiaceae</taxon>
        <taxon>Sorangium</taxon>
    </lineage>
</organism>
<dbReference type="AlphaFoldDB" id="A0A4P2PU95"/>
<accession>A0A4P2PU95</accession>
<feature type="domain" description="Chorismate-utilising enzyme C-terminal" evidence="10">
    <location>
        <begin position="181"/>
        <end position="264"/>
    </location>
</feature>
<keyword evidence="5" id="KW-0460">Magnesium</keyword>
<comment type="cofactor">
    <cofactor evidence="1">
        <name>Mg(2+)</name>
        <dbReference type="ChEBI" id="CHEBI:18420"/>
    </cofactor>
</comment>
<dbReference type="RefSeq" id="WP_129345294.1">
    <property type="nucleotide sequence ID" value="NZ_CP012670.1"/>
</dbReference>
<evidence type="ECO:0000259" key="10">
    <source>
        <dbReference type="Pfam" id="PF00425"/>
    </source>
</evidence>
<dbReference type="GO" id="GO:0004049">
    <property type="term" value="F:anthranilate synthase activity"/>
    <property type="evidence" value="ECO:0007669"/>
    <property type="project" value="UniProtKB-EC"/>
</dbReference>
<protein>
    <recommendedName>
        <fullName evidence="3">Anthranilate synthase component 1</fullName>
    </recommendedName>
</protein>
<reference evidence="12 13" key="1">
    <citation type="submission" date="2015-09" db="EMBL/GenBank/DDBJ databases">
        <title>Sorangium comparison.</title>
        <authorList>
            <person name="Zaburannyi N."/>
            <person name="Bunk B."/>
            <person name="Overmann J."/>
            <person name="Mueller R."/>
        </authorList>
    </citation>
    <scope>NUCLEOTIDE SEQUENCE [LARGE SCALE GENOMIC DNA]</scope>
    <source>
        <strain evidence="12 13">So ceGT47</strain>
    </source>
</reference>
<comment type="function">
    <text evidence="7">Part of a heterotetrameric complex that catalyzes the two-step biosynthesis of anthranilate, an intermediate in the biosynthesis of L-tryptophan. In the first step, the glutamine-binding beta subunit (TrpG) of anthranilate synthase (AS) provides the glutamine amidotransferase activity which generates ammonia as a substrate that, along with chorismate, is used in the second step, catalyzed by the large alpha subunit of AS (TrpE) to produce anthranilate. In the absence of TrpG, TrpE can synthesize anthranilate directly from chorismate and high concentrations of ammonia.</text>
</comment>
<dbReference type="EMBL" id="CP012670">
    <property type="protein sequence ID" value="AUX20247.1"/>
    <property type="molecule type" value="Genomic_DNA"/>
</dbReference>
<evidence type="ECO:0000256" key="8">
    <source>
        <dbReference type="ARBA" id="ARBA00047683"/>
    </source>
</evidence>
<comment type="subunit">
    <text evidence="2">Heterotetramer consisting of two non-identical subunits: a beta subunit (TrpG) and a large alpha subunit (TrpE).</text>
</comment>
<dbReference type="GO" id="GO:0000162">
    <property type="term" value="P:L-tryptophan biosynthetic process"/>
    <property type="evidence" value="ECO:0007669"/>
    <property type="project" value="TreeGrafter"/>
</dbReference>
<evidence type="ECO:0000256" key="6">
    <source>
        <dbReference type="ARBA" id="ARBA00023239"/>
    </source>
</evidence>
<evidence type="ECO:0000256" key="2">
    <source>
        <dbReference type="ARBA" id="ARBA00011575"/>
    </source>
</evidence>
<dbReference type="InterPro" id="IPR015890">
    <property type="entry name" value="Chorismate_C"/>
</dbReference>
<feature type="region of interest" description="Disordered" evidence="9">
    <location>
        <begin position="351"/>
        <end position="407"/>
    </location>
</feature>
<evidence type="ECO:0000256" key="3">
    <source>
        <dbReference type="ARBA" id="ARBA00020653"/>
    </source>
</evidence>
<dbReference type="OrthoDB" id="9803598at2"/>
<evidence type="ECO:0000259" key="11">
    <source>
        <dbReference type="Pfam" id="PF04715"/>
    </source>
</evidence>
<feature type="compositionally biased region" description="Basic and acidic residues" evidence="9">
    <location>
        <begin position="374"/>
        <end position="407"/>
    </location>
</feature>
<name>A0A4P2PU95_SORCE</name>
<evidence type="ECO:0000256" key="1">
    <source>
        <dbReference type="ARBA" id="ARBA00001946"/>
    </source>
</evidence>
<dbReference type="InterPro" id="IPR005801">
    <property type="entry name" value="ADC_synthase"/>
</dbReference>
<feature type="domain" description="Chorismate-utilising enzyme C-terminal" evidence="10">
    <location>
        <begin position="271"/>
        <end position="360"/>
    </location>
</feature>
<dbReference type="PANTHER" id="PTHR11236:SF48">
    <property type="entry name" value="ISOCHORISMATE SYNTHASE MENF"/>
    <property type="match status" value="1"/>
</dbReference>
<gene>
    <name evidence="12" type="primary">trpE</name>
    <name evidence="12" type="ORF">SOCEGT47_007120</name>
</gene>
<evidence type="ECO:0000256" key="4">
    <source>
        <dbReference type="ARBA" id="ARBA00022723"/>
    </source>
</evidence>
<dbReference type="InterPro" id="IPR019999">
    <property type="entry name" value="Anth_synth_I-like"/>
</dbReference>
<dbReference type="PANTHER" id="PTHR11236">
    <property type="entry name" value="AMINOBENZOATE/ANTHRANILATE SYNTHASE"/>
    <property type="match status" value="1"/>
</dbReference>